<dbReference type="AlphaFoldDB" id="A0A8H6G1M3"/>
<organism evidence="1 2">
    <name type="scientific">Letharia columbiana</name>
    <dbReference type="NCBI Taxonomy" id="112416"/>
    <lineage>
        <taxon>Eukaryota</taxon>
        <taxon>Fungi</taxon>
        <taxon>Dikarya</taxon>
        <taxon>Ascomycota</taxon>
        <taxon>Pezizomycotina</taxon>
        <taxon>Lecanoromycetes</taxon>
        <taxon>OSLEUM clade</taxon>
        <taxon>Lecanoromycetidae</taxon>
        <taxon>Lecanorales</taxon>
        <taxon>Lecanorineae</taxon>
        <taxon>Parmeliaceae</taxon>
        <taxon>Letharia</taxon>
    </lineage>
</organism>
<dbReference type="Proteomes" id="UP000578531">
    <property type="component" value="Unassembled WGS sequence"/>
</dbReference>
<dbReference type="RefSeq" id="XP_037168040.1">
    <property type="nucleotide sequence ID" value="XM_037305175.1"/>
</dbReference>
<sequence>MALAPPPDDWTDTSLNATAGNHGGIRAYTYTYLYIYLYTYLYTLHLLYTYLYTASVTGGFATAAAATPTTRHYTRRAARWAGWTGYKRIARWCYIGLHAG</sequence>
<evidence type="ECO:0000313" key="2">
    <source>
        <dbReference type="Proteomes" id="UP000578531"/>
    </source>
</evidence>
<dbReference type="GeneID" id="59284916"/>
<gene>
    <name evidence="1" type="ORF">HO173_003247</name>
</gene>
<name>A0A8H6G1M3_9LECA</name>
<protein>
    <submittedName>
        <fullName evidence="1">Uncharacterized protein</fullName>
    </submittedName>
</protein>
<reference evidence="1 2" key="1">
    <citation type="journal article" date="2020" name="Genomics">
        <title>Complete, high-quality genomes from long-read metagenomic sequencing of two wolf lichen thalli reveals enigmatic genome architecture.</title>
        <authorList>
            <person name="McKenzie S.K."/>
            <person name="Walston R.F."/>
            <person name="Allen J.L."/>
        </authorList>
    </citation>
    <scope>NUCLEOTIDE SEQUENCE [LARGE SCALE GENOMIC DNA]</scope>
    <source>
        <strain evidence="1">WasteWater2</strain>
    </source>
</reference>
<evidence type="ECO:0000313" key="1">
    <source>
        <dbReference type="EMBL" id="KAF6238741.1"/>
    </source>
</evidence>
<proteinExistence type="predicted"/>
<keyword evidence="2" id="KW-1185">Reference proteome</keyword>
<comment type="caution">
    <text evidence="1">The sequence shown here is derived from an EMBL/GenBank/DDBJ whole genome shotgun (WGS) entry which is preliminary data.</text>
</comment>
<dbReference type="EMBL" id="JACCJC010000008">
    <property type="protein sequence ID" value="KAF6238741.1"/>
    <property type="molecule type" value="Genomic_DNA"/>
</dbReference>
<accession>A0A8H6G1M3</accession>